<dbReference type="InterPro" id="IPR036045">
    <property type="entry name" value="Sec1-like_sf"/>
</dbReference>
<comment type="similarity">
    <text evidence="1">Belongs to the STXBP/unc-18/SEC1 family.</text>
</comment>
<dbReference type="Pfam" id="PF00995">
    <property type="entry name" value="Sec1"/>
    <property type="match status" value="1"/>
</dbReference>
<dbReference type="Gene3D" id="3.40.50.2060">
    <property type="match status" value="1"/>
</dbReference>
<accession>A0A0D2J113</accession>
<dbReference type="InterPro" id="IPR001619">
    <property type="entry name" value="Sec1-like"/>
</dbReference>
<dbReference type="InterPro" id="IPR027482">
    <property type="entry name" value="Sec1-like_dom2"/>
</dbReference>
<dbReference type="SUPFAM" id="SSF56815">
    <property type="entry name" value="Sec1/munc18-like (SM) proteins"/>
    <property type="match status" value="1"/>
</dbReference>
<dbReference type="GeneID" id="25731777"/>
<reference evidence="2 3" key="1">
    <citation type="journal article" date="2013" name="BMC Genomics">
        <title>Reconstruction of the lipid metabolism for the microalga Monoraphidium neglectum from its genome sequence reveals characteristics suitable for biofuel production.</title>
        <authorList>
            <person name="Bogen C."/>
            <person name="Al-Dilaimi A."/>
            <person name="Albersmeier A."/>
            <person name="Wichmann J."/>
            <person name="Grundmann M."/>
            <person name="Rupp O."/>
            <person name="Lauersen K.J."/>
            <person name="Blifernez-Klassen O."/>
            <person name="Kalinowski J."/>
            <person name="Goesmann A."/>
            <person name="Mussgnug J.H."/>
            <person name="Kruse O."/>
        </authorList>
    </citation>
    <scope>NUCLEOTIDE SEQUENCE [LARGE SCALE GENOMIC DNA]</scope>
    <source>
        <strain evidence="2 3">SAG 48.87</strain>
    </source>
</reference>
<protein>
    <submittedName>
        <fullName evidence="2">SNARE-interacting protein KEULE</fullName>
    </submittedName>
</protein>
<dbReference type="Proteomes" id="UP000054498">
    <property type="component" value="Unassembled WGS sequence"/>
</dbReference>
<evidence type="ECO:0000313" key="3">
    <source>
        <dbReference type="Proteomes" id="UP000054498"/>
    </source>
</evidence>
<keyword evidence="3" id="KW-1185">Reference proteome</keyword>
<proteinExistence type="inferred from homology"/>
<dbReference type="InterPro" id="IPR043154">
    <property type="entry name" value="Sec-1-like_dom1"/>
</dbReference>
<dbReference type="InterPro" id="IPR043127">
    <property type="entry name" value="Sec-1-like_dom3a"/>
</dbReference>
<gene>
    <name evidence="2" type="ORF">MNEG_14235</name>
</gene>
<evidence type="ECO:0000313" key="2">
    <source>
        <dbReference type="EMBL" id="KIY93727.1"/>
    </source>
</evidence>
<dbReference type="STRING" id="145388.A0A0D2J113"/>
<dbReference type="Gene3D" id="3.40.50.1910">
    <property type="match status" value="1"/>
</dbReference>
<name>A0A0D2J113_9CHLO</name>
<dbReference type="GO" id="GO:0016192">
    <property type="term" value="P:vesicle-mediated transport"/>
    <property type="evidence" value="ECO:0007669"/>
    <property type="project" value="InterPro"/>
</dbReference>
<organism evidence="2 3">
    <name type="scientific">Monoraphidium neglectum</name>
    <dbReference type="NCBI Taxonomy" id="145388"/>
    <lineage>
        <taxon>Eukaryota</taxon>
        <taxon>Viridiplantae</taxon>
        <taxon>Chlorophyta</taxon>
        <taxon>core chlorophytes</taxon>
        <taxon>Chlorophyceae</taxon>
        <taxon>CS clade</taxon>
        <taxon>Sphaeropleales</taxon>
        <taxon>Selenastraceae</taxon>
        <taxon>Monoraphidium</taxon>
    </lineage>
</organism>
<dbReference type="KEGG" id="mng:MNEG_14235"/>
<dbReference type="Gene3D" id="3.90.830.10">
    <property type="entry name" value="Syntaxin Binding Protein 1, Chain A, domain 2"/>
    <property type="match status" value="1"/>
</dbReference>
<dbReference type="EMBL" id="KK104561">
    <property type="protein sequence ID" value="KIY93727.1"/>
    <property type="molecule type" value="Genomic_DNA"/>
</dbReference>
<dbReference type="PANTHER" id="PTHR11679">
    <property type="entry name" value="VESICLE PROTEIN SORTING-ASSOCIATED"/>
    <property type="match status" value="1"/>
</dbReference>
<dbReference type="AlphaFoldDB" id="A0A0D2J113"/>
<evidence type="ECO:0000256" key="1">
    <source>
        <dbReference type="ARBA" id="ARBA00009884"/>
    </source>
</evidence>
<dbReference type="RefSeq" id="XP_013892747.1">
    <property type="nucleotide sequence ID" value="XM_014037293.1"/>
</dbReference>
<sequence>MRAGVSVVEDLEKAREPLPLPAVYFITPSPASVTRLVADFAKAPLYPSVHVFFSSRVTADAVDRIKKCPVLLPLLKTLKETNLEFSLVDSRTAITDHPKALVRLMGERCESARGEAERELDAIAGRLAGLFATLNEFPSIRYKAGRPAEAGDPPGANARAALTQRLSHKLYERAVALQRAGALPPRETCDLIVVDRSIDPVAPVMHEWTYEAMVYDLLPVEGNVIRYVAESAGGKQEVKDHLLDESDETWGELRHAHIADVFSTLAGRFKEFQAKNKAAKYQIQGKGI</sequence>
<dbReference type="OrthoDB" id="2228at2759"/>